<organism evidence="1 2">
    <name type="scientific">Golovinomyces cichoracearum</name>
    <dbReference type="NCBI Taxonomy" id="62708"/>
    <lineage>
        <taxon>Eukaryota</taxon>
        <taxon>Fungi</taxon>
        <taxon>Dikarya</taxon>
        <taxon>Ascomycota</taxon>
        <taxon>Pezizomycotina</taxon>
        <taxon>Leotiomycetes</taxon>
        <taxon>Erysiphales</taxon>
        <taxon>Erysiphaceae</taxon>
        <taxon>Golovinomyces</taxon>
    </lineage>
</organism>
<dbReference type="Proteomes" id="UP000283383">
    <property type="component" value="Unassembled WGS sequence"/>
</dbReference>
<name>A0A420J4K4_9PEZI</name>
<protein>
    <submittedName>
        <fullName evidence="1">Uncharacterized protein</fullName>
    </submittedName>
</protein>
<keyword evidence="2" id="KW-1185">Reference proteome</keyword>
<evidence type="ECO:0000313" key="1">
    <source>
        <dbReference type="EMBL" id="RKF81708.1"/>
    </source>
</evidence>
<gene>
    <name evidence="1" type="ORF">GcM3_032037</name>
</gene>
<proteinExistence type="predicted"/>
<accession>A0A420J4K4</accession>
<dbReference type="AlphaFoldDB" id="A0A420J4K4"/>
<sequence>MSLSSELQRGVLSEKSLGRLSDSTDTLNDKDLQNISRYGFQPSNHSVETIDKFTRWRIQIYRINRYTNNFDKMAKDIKSNLRDFLSKKGVYVKKIRLFPVSTGLFEAIKEELSWPQNDPDNPNQQQNRSTCYGTTEFLRECSVSQ</sequence>
<reference evidence="1 2" key="1">
    <citation type="journal article" date="2018" name="BMC Genomics">
        <title>Comparative genome analyses reveal sequence features reflecting distinct modes of host-adaptation between dicot and monocot powdery mildew.</title>
        <authorList>
            <person name="Wu Y."/>
            <person name="Ma X."/>
            <person name="Pan Z."/>
            <person name="Kale S.D."/>
            <person name="Song Y."/>
            <person name="King H."/>
            <person name="Zhang Q."/>
            <person name="Presley C."/>
            <person name="Deng X."/>
            <person name="Wei C.I."/>
            <person name="Xiao S."/>
        </authorList>
    </citation>
    <scope>NUCLEOTIDE SEQUENCE [LARGE SCALE GENOMIC DNA]</scope>
    <source>
        <strain evidence="1">UMSG3</strain>
    </source>
</reference>
<dbReference type="EMBL" id="MCBQ01003275">
    <property type="protein sequence ID" value="RKF81708.1"/>
    <property type="molecule type" value="Genomic_DNA"/>
</dbReference>
<evidence type="ECO:0000313" key="2">
    <source>
        <dbReference type="Proteomes" id="UP000283383"/>
    </source>
</evidence>
<comment type="caution">
    <text evidence="1">The sequence shown here is derived from an EMBL/GenBank/DDBJ whole genome shotgun (WGS) entry which is preliminary data.</text>
</comment>